<dbReference type="FunFam" id="3.30.160.60:FF:001498">
    <property type="entry name" value="Zinc finger protein 404"/>
    <property type="match status" value="1"/>
</dbReference>
<keyword evidence="5" id="KW-0862">Zinc</keyword>
<accession>A0AAV2RX91</accession>
<feature type="domain" description="C2H2-type" evidence="8">
    <location>
        <begin position="84"/>
        <end position="111"/>
    </location>
</feature>
<dbReference type="SUPFAM" id="SSF57667">
    <property type="entry name" value="beta-beta-alpha zinc fingers"/>
    <property type="match status" value="2"/>
</dbReference>
<keyword evidence="6" id="KW-0539">Nucleus</keyword>
<keyword evidence="4 7" id="KW-0863">Zinc-finger</keyword>
<dbReference type="GO" id="GO:0005634">
    <property type="term" value="C:nucleus"/>
    <property type="evidence" value="ECO:0007669"/>
    <property type="project" value="UniProtKB-SubCell"/>
</dbReference>
<dbReference type="AlphaFoldDB" id="A0AAV2RX91"/>
<dbReference type="PROSITE" id="PS50157">
    <property type="entry name" value="ZINC_FINGER_C2H2_2"/>
    <property type="match status" value="3"/>
</dbReference>
<evidence type="ECO:0000313" key="9">
    <source>
        <dbReference type="EMBL" id="CAL4144101.1"/>
    </source>
</evidence>
<name>A0AAV2RX91_MEGNR</name>
<gene>
    <name evidence="9" type="ORF">MNOR_LOCUS29430</name>
</gene>
<proteinExistence type="predicted"/>
<evidence type="ECO:0000259" key="8">
    <source>
        <dbReference type="PROSITE" id="PS50157"/>
    </source>
</evidence>
<dbReference type="GO" id="GO:0008270">
    <property type="term" value="F:zinc ion binding"/>
    <property type="evidence" value="ECO:0007669"/>
    <property type="project" value="UniProtKB-KW"/>
</dbReference>
<evidence type="ECO:0000256" key="4">
    <source>
        <dbReference type="ARBA" id="ARBA00022771"/>
    </source>
</evidence>
<dbReference type="InterPro" id="IPR013087">
    <property type="entry name" value="Znf_C2H2_type"/>
</dbReference>
<evidence type="ECO:0000256" key="7">
    <source>
        <dbReference type="PROSITE-ProRule" id="PRU00042"/>
    </source>
</evidence>
<feature type="non-terminal residue" evidence="9">
    <location>
        <position position="152"/>
    </location>
</feature>
<evidence type="ECO:0000256" key="5">
    <source>
        <dbReference type="ARBA" id="ARBA00022833"/>
    </source>
</evidence>
<dbReference type="PANTHER" id="PTHR24394:SF29">
    <property type="entry name" value="MYONEURIN"/>
    <property type="match status" value="1"/>
</dbReference>
<feature type="domain" description="C2H2-type" evidence="8">
    <location>
        <begin position="56"/>
        <end position="83"/>
    </location>
</feature>
<dbReference type="FunFam" id="3.30.160.60:FF:002452">
    <property type="entry name" value="zinc finger protein 142 isoform X4"/>
    <property type="match status" value="1"/>
</dbReference>
<keyword evidence="3" id="KW-0677">Repeat</keyword>
<keyword evidence="2" id="KW-0479">Metal-binding</keyword>
<dbReference type="FunFam" id="3.30.160.60:FF:000912">
    <property type="entry name" value="Zinc finger protein 660"/>
    <property type="match status" value="1"/>
</dbReference>
<dbReference type="EMBL" id="CAXKWB010034075">
    <property type="protein sequence ID" value="CAL4144101.1"/>
    <property type="molecule type" value="Genomic_DNA"/>
</dbReference>
<dbReference type="GO" id="GO:0000981">
    <property type="term" value="F:DNA-binding transcription factor activity, RNA polymerase II-specific"/>
    <property type="evidence" value="ECO:0007669"/>
    <property type="project" value="TreeGrafter"/>
</dbReference>
<dbReference type="InterPro" id="IPR036236">
    <property type="entry name" value="Znf_C2H2_sf"/>
</dbReference>
<evidence type="ECO:0000256" key="3">
    <source>
        <dbReference type="ARBA" id="ARBA00022737"/>
    </source>
</evidence>
<dbReference type="Pfam" id="PF00096">
    <property type="entry name" value="zf-C2H2"/>
    <property type="match status" value="1"/>
</dbReference>
<dbReference type="PROSITE" id="PS00028">
    <property type="entry name" value="ZINC_FINGER_C2H2_1"/>
    <property type="match status" value="3"/>
</dbReference>
<sequence>MEIKNQSYVEHASMNNAEQNLNLFSLLDKTFTSKENPVSHIIPHTRKKLLTKGMSHLCIQCGKTFSDKSGLKRHMRIHTGEKPYRCSLCEKAFSTSGDLNRHKNVHAGDKPYQCSQCDMTFALNFNLLTHMRIHSGERPYQCEHCKKAFSQY</sequence>
<dbReference type="SMART" id="SM00355">
    <property type="entry name" value="ZnF_C2H2"/>
    <property type="match status" value="3"/>
</dbReference>
<dbReference type="Gene3D" id="3.30.160.60">
    <property type="entry name" value="Classic Zinc Finger"/>
    <property type="match status" value="4"/>
</dbReference>
<evidence type="ECO:0000313" key="10">
    <source>
        <dbReference type="Proteomes" id="UP001497623"/>
    </source>
</evidence>
<evidence type="ECO:0000256" key="6">
    <source>
        <dbReference type="ARBA" id="ARBA00023242"/>
    </source>
</evidence>
<organism evidence="9 10">
    <name type="scientific">Meganyctiphanes norvegica</name>
    <name type="common">Northern krill</name>
    <name type="synonym">Thysanopoda norvegica</name>
    <dbReference type="NCBI Taxonomy" id="48144"/>
    <lineage>
        <taxon>Eukaryota</taxon>
        <taxon>Metazoa</taxon>
        <taxon>Ecdysozoa</taxon>
        <taxon>Arthropoda</taxon>
        <taxon>Crustacea</taxon>
        <taxon>Multicrustacea</taxon>
        <taxon>Malacostraca</taxon>
        <taxon>Eumalacostraca</taxon>
        <taxon>Eucarida</taxon>
        <taxon>Euphausiacea</taxon>
        <taxon>Euphausiidae</taxon>
        <taxon>Meganyctiphanes</taxon>
    </lineage>
</organism>
<dbReference type="Pfam" id="PF13465">
    <property type="entry name" value="zf-H2C2_2"/>
    <property type="match status" value="1"/>
</dbReference>
<dbReference type="PANTHER" id="PTHR24394">
    <property type="entry name" value="ZINC FINGER PROTEIN"/>
    <property type="match status" value="1"/>
</dbReference>
<dbReference type="GO" id="GO:0045596">
    <property type="term" value="P:negative regulation of cell differentiation"/>
    <property type="evidence" value="ECO:0007669"/>
    <property type="project" value="UniProtKB-ARBA"/>
</dbReference>
<keyword evidence="10" id="KW-1185">Reference proteome</keyword>
<dbReference type="Proteomes" id="UP001497623">
    <property type="component" value="Unassembled WGS sequence"/>
</dbReference>
<comment type="caution">
    <text evidence="9">The sequence shown here is derived from an EMBL/GenBank/DDBJ whole genome shotgun (WGS) entry which is preliminary data.</text>
</comment>
<protein>
    <recommendedName>
        <fullName evidence="8">C2H2-type domain-containing protein</fullName>
    </recommendedName>
</protein>
<evidence type="ECO:0000256" key="2">
    <source>
        <dbReference type="ARBA" id="ARBA00022723"/>
    </source>
</evidence>
<evidence type="ECO:0000256" key="1">
    <source>
        <dbReference type="ARBA" id="ARBA00004123"/>
    </source>
</evidence>
<reference evidence="9 10" key="1">
    <citation type="submission" date="2024-05" db="EMBL/GenBank/DDBJ databases">
        <authorList>
            <person name="Wallberg A."/>
        </authorList>
    </citation>
    <scope>NUCLEOTIDE SEQUENCE [LARGE SCALE GENOMIC DNA]</scope>
</reference>
<comment type="subcellular location">
    <subcellularLocation>
        <location evidence="1">Nucleus</location>
    </subcellularLocation>
</comment>
<feature type="domain" description="C2H2-type" evidence="8">
    <location>
        <begin position="112"/>
        <end position="139"/>
    </location>
</feature>